<sequence length="308" mass="35343">MTLHRPHTAEELTYFASQMRVADPNVDNGSFSSLTTKETMEWIMVENAKRQHEIASDDLRVLLWDMQRFDYLFPEARYSLRPNFDIMRLESWPQWKTPHRNVLRNVSVSPQKTTTGEESAVGADELVSPILVVTNFNLLAFSPNDLAYGHFTMPPEGMFGNWTWRQEDNNVSKGILFDVNFTPFIPGGGEIPFLVYFHEDTLMIMEVLDVKRVSWPDPGRGRFFQKLVENQESKYGPYEGGPLAPALETPKVPLVLIRYSYTEGRPKGGSKFMPYLESRLRDRLPPGTSNDNIRLELEKHILAGQQVS</sequence>
<dbReference type="Proteomes" id="UP001215598">
    <property type="component" value="Unassembled WGS sequence"/>
</dbReference>
<proteinExistence type="predicted"/>
<protein>
    <submittedName>
        <fullName evidence="1">Uncharacterized protein</fullName>
    </submittedName>
</protein>
<dbReference type="AlphaFoldDB" id="A0AAD7K4Z7"/>
<gene>
    <name evidence="1" type="ORF">B0H16DRAFT_1712017</name>
</gene>
<evidence type="ECO:0000313" key="1">
    <source>
        <dbReference type="EMBL" id="KAJ7778522.1"/>
    </source>
</evidence>
<keyword evidence="2" id="KW-1185">Reference proteome</keyword>
<reference evidence="1" key="1">
    <citation type="submission" date="2023-03" db="EMBL/GenBank/DDBJ databases">
        <title>Massive genome expansion in bonnet fungi (Mycena s.s.) driven by repeated elements and novel gene families across ecological guilds.</title>
        <authorList>
            <consortium name="Lawrence Berkeley National Laboratory"/>
            <person name="Harder C.B."/>
            <person name="Miyauchi S."/>
            <person name="Viragh M."/>
            <person name="Kuo A."/>
            <person name="Thoen E."/>
            <person name="Andreopoulos B."/>
            <person name="Lu D."/>
            <person name="Skrede I."/>
            <person name="Drula E."/>
            <person name="Henrissat B."/>
            <person name="Morin E."/>
            <person name="Kohler A."/>
            <person name="Barry K."/>
            <person name="LaButti K."/>
            <person name="Morin E."/>
            <person name="Salamov A."/>
            <person name="Lipzen A."/>
            <person name="Mereny Z."/>
            <person name="Hegedus B."/>
            <person name="Baldrian P."/>
            <person name="Stursova M."/>
            <person name="Weitz H."/>
            <person name="Taylor A."/>
            <person name="Grigoriev I.V."/>
            <person name="Nagy L.G."/>
            <person name="Martin F."/>
            <person name="Kauserud H."/>
        </authorList>
    </citation>
    <scope>NUCLEOTIDE SEQUENCE</scope>
    <source>
        <strain evidence="1">CBHHK182m</strain>
    </source>
</reference>
<dbReference type="EMBL" id="JARKIB010000007">
    <property type="protein sequence ID" value="KAJ7778522.1"/>
    <property type="molecule type" value="Genomic_DNA"/>
</dbReference>
<accession>A0AAD7K4Z7</accession>
<comment type="caution">
    <text evidence="1">The sequence shown here is derived from an EMBL/GenBank/DDBJ whole genome shotgun (WGS) entry which is preliminary data.</text>
</comment>
<evidence type="ECO:0000313" key="2">
    <source>
        <dbReference type="Proteomes" id="UP001215598"/>
    </source>
</evidence>
<organism evidence="1 2">
    <name type="scientific">Mycena metata</name>
    <dbReference type="NCBI Taxonomy" id="1033252"/>
    <lineage>
        <taxon>Eukaryota</taxon>
        <taxon>Fungi</taxon>
        <taxon>Dikarya</taxon>
        <taxon>Basidiomycota</taxon>
        <taxon>Agaricomycotina</taxon>
        <taxon>Agaricomycetes</taxon>
        <taxon>Agaricomycetidae</taxon>
        <taxon>Agaricales</taxon>
        <taxon>Marasmiineae</taxon>
        <taxon>Mycenaceae</taxon>
        <taxon>Mycena</taxon>
    </lineage>
</organism>
<name>A0AAD7K4Z7_9AGAR</name>